<dbReference type="InterPro" id="IPR058593">
    <property type="entry name" value="ARB_07466-like_C"/>
</dbReference>
<dbReference type="Proteomes" id="UP000035579">
    <property type="component" value="Chromosome"/>
</dbReference>
<dbReference type="Proteomes" id="UP000256345">
    <property type="component" value="Unassembled WGS sequence"/>
</dbReference>
<organism evidence="3 5">
    <name type="scientific">Archangium gephyra</name>
    <dbReference type="NCBI Taxonomy" id="48"/>
    <lineage>
        <taxon>Bacteria</taxon>
        <taxon>Pseudomonadati</taxon>
        <taxon>Myxococcota</taxon>
        <taxon>Myxococcia</taxon>
        <taxon>Myxococcales</taxon>
        <taxon>Cystobacterineae</taxon>
        <taxon>Archangiaceae</taxon>
        <taxon>Archangium</taxon>
    </lineage>
</organism>
<keyword evidence="1" id="KW-0732">Signal</keyword>
<feature type="chain" id="PRO_5042108064" evidence="1">
    <location>
        <begin position="32"/>
        <end position="191"/>
    </location>
</feature>
<sequence length="191" mass="20623">MKNGHSRKRLSKLSIGHVALLGLGAAAMLNACGAEAPADAARAEQVQVENVRIDESGITALAGGMVQAQVEVQGPWVEPHVQDFANAVCNRFNACRPSTYDGHPTRGASLALDILVSGQWGDPANEGDGLNKGWDVARYALADHDGRFRVDYVIWQGRINYKDGTGWHNYPNQGSVTGNHLDHVHVSFKPM</sequence>
<evidence type="ECO:0000313" key="4">
    <source>
        <dbReference type="EMBL" id="REG37272.1"/>
    </source>
</evidence>
<evidence type="ECO:0000313" key="5">
    <source>
        <dbReference type="Proteomes" id="UP000035579"/>
    </source>
</evidence>
<evidence type="ECO:0000256" key="1">
    <source>
        <dbReference type="SAM" id="SignalP"/>
    </source>
</evidence>
<dbReference type="EMBL" id="CP011509">
    <property type="protein sequence ID" value="AKJ04668.1"/>
    <property type="molecule type" value="Genomic_DNA"/>
</dbReference>
<evidence type="ECO:0000259" key="2">
    <source>
        <dbReference type="Pfam" id="PF26571"/>
    </source>
</evidence>
<accession>A0AAC8QBP0</accession>
<gene>
    <name evidence="3" type="ORF">AA314_06294</name>
    <name evidence="4" type="ORF">ATI61_101252</name>
</gene>
<dbReference type="EMBL" id="QUMU01000001">
    <property type="protein sequence ID" value="REG37272.1"/>
    <property type="molecule type" value="Genomic_DNA"/>
</dbReference>
<evidence type="ECO:0000313" key="3">
    <source>
        <dbReference type="EMBL" id="AKJ04668.1"/>
    </source>
</evidence>
<dbReference type="KEGG" id="age:AA314_06294"/>
<keyword evidence="6" id="KW-1185">Reference proteome</keyword>
<proteinExistence type="predicted"/>
<dbReference type="AlphaFoldDB" id="A0AAC8QBP0"/>
<feature type="signal peptide" evidence="1">
    <location>
        <begin position="1"/>
        <end position="31"/>
    </location>
</feature>
<dbReference type="Pfam" id="PF26571">
    <property type="entry name" value="VldE"/>
    <property type="match status" value="1"/>
</dbReference>
<evidence type="ECO:0000313" key="6">
    <source>
        <dbReference type="Proteomes" id="UP000256345"/>
    </source>
</evidence>
<name>A0AAC8QBP0_9BACT</name>
<reference evidence="3 5" key="1">
    <citation type="submission" date="2015-05" db="EMBL/GenBank/DDBJ databases">
        <title>Genome assembly of Archangium gephyra DSM 2261.</title>
        <authorList>
            <person name="Sharma G."/>
            <person name="Subramanian S."/>
        </authorList>
    </citation>
    <scope>NUCLEOTIDE SEQUENCE [LARGE SCALE GENOMIC DNA]</scope>
    <source>
        <strain evidence="3 5">DSM 2261</strain>
    </source>
</reference>
<feature type="domain" description="ARB-07466-like C-terminal" evidence="2">
    <location>
        <begin position="77"/>
        <end position="180"/>
    </location>
</feature>
<protein>
    <submittedName>
        <fullName evidence="3">Group B surface immunogenic protein</fullName>
    </submittedName>
</protein>
<dbReference type="RefSeq" id="WP_053066836.1">
    <property type="nucleotide sequence ID" value="NZ_CP011509.1"/>
</dbReference>
<reference evidence="4 6" key="2">
    <citation type="submission" date="2018-08" db="EMBL/GenBank/DDBJ databases">
        <title>Genomic Encyclopedia of Archaeal and Bacterial Type Strains, Phase II (KMG-II): from individual species to whole genera.</title>
        <authorList>
            <person name="Goeker M."/>
        </authorList>
    </citation>
    <scope>NUCLEOTIDE SEQUENCE [LARGE SCALE GENOMIC DNA]</scope>
    <source>
        <strain evidence="4 6">DSM 2261</strain>
    </source>
</reference>